<dbReference type="PANTHER" id="PTHR30447">
    <property type="entry name" value="FRUCTOSE-1,6-BISPHOSPHATASE CLASS 2"/>
    <property type="match status" value="1"/>
</dbReference>
<feature type="binding site" evidence="9">
    <location>
        <position position="212"/>
    </location>
    <ligand>
        <name>Mn(2+)</name>
        <dbReference type="ChEBI" id="CHEBI:29035"/>
        <label>2</label>
    </ligand>
</feature>
<dbReference type="PANTHER" id="PTHR30447:SF0">
    <property type="entry name" value="FRUCTOSE-1,6-BISPHOSPHATASE 1 CLASS 2-RELATED"/>
    <property type="match status" value="1"/>
</dbReference>
<evidence type="ECO:0000256" key="1">
    <source>
        <dbReference type="ARBA" id="ARBA00001273"/>
    </source>
</evidence>
<evidence type="ECO:0000313" key="12">
    <source>
        <dbReference type="Proteomes" id="UP000242243"/>
    </source>
</evidence>
<dbReference type="GO" id="GO:0006094">
    <property type="term" value="P:gluconeogenesis"/>
    <property type="evidence" value="ECO:0007669"/>
    <property type="project" value="InterPro"/>
</dbReference>
<dbReference type="GO" id="GO:0030388">
    <property type="term" value="P:fructose 1,6-bisphosphate metabolic process"/>
    <property type="evidence" value="ECO:0007669"/>
    <property type="project" value="TreeGrafter"/>
</dbReference>
<accession>A0A1I5Q6X0</accession>
<reference evidence="11 12" key="1">
    <citation type="submission" date="2016-10" db="EMBL/GenBank/DDBJ databases">
        <authorList>
            <person name="de Groot N.N."/>
        </authorList>
    </citation>
    <scope>NUCLEOTIDE SEQUENCE [LARGE SCALE GENOMIC DNA]</scope>
    <source>
        <strain evidence="11 12">DSM 17073</strain>
    </source>
</reference>
<dbReference type="InterPro" id="IPR004464">
    <property type="entry name" value="FBPase_class-2/SBPase"/>
</dbReference>
<dbReference type="PIRSF" id="PIRSF004532">
    <property type="entry name" value="GlpX"/>
    <property type="match status" value="1"/>
</dbReference>
<comment type="pathway">
    <text evidence="7">Carbohydrate biosynthesis.</text>
</comment>
<comment type="catalytic activity">
    <reaction evidence="1">
        <text>beta-D-fructose 1,6-bisphosphate + H2O = beta-D-fructose 6-phosphate + phosphate</text>
        <dbReference type="Rhea" id="RHEA:11064"/>
        <dbReference type="ChEBI" id="CHEBI:15377"/>
        <dbReference type="ChEBI" id="CHEBI:32966"/>
        <dbReference type="ChEBI" id="CHEBI:43474"/>
        <dbReference type="ChEBI" id="CHEBI:57634"/>
        <dbReference type="EC" id="3.1.3.11"/>
    </reaction>
</comment>
<organism evidence="11 12">
    <name type="scientific">Halolactibacillus halophilus</name>
    <dbReference type="NCBI Taxonomy" id="306540"/>
    <lineage>
        <taxon>Bacteria</taxon>
        <taxon>Bacillati</taxon>
        <taxon>Bacillota</taxon>
        <taxon>Bacilli</taxon>
        <taxon>Bacillales</taxon>
        <taxon>Bacillaceae</taxon>
        <taxon>Halolactibacillus</taxon>
    </lineage>
</organism>
<feature type="binding site" evidence="9">
    <location>
        <position position="84"/>
    </location>
    <ligand>
        <name>Mn(2+)</name>
        <dbReference type="ChEBI" id="CHEBI:29035"/>
        <label>2</label>
    </ligand>
</feature>
<keyword evidence="4" id="KW-0378">Hydrolase</keyword>
<keyword evidence="13" id="KW-1185">Reference proteome</keyword>
<keyword evidence="3 9" id="KW-0479">Metal-binding</keyword>
<proteinExistence type="inferred from homology"/>
<reference evidence="10 13" key="2">
    <citation type="submission" date="2019-07" db="EMBL/GenBank/DDBJ databases">
        <title>Whole genome shotgun sequence of Halolactibacillus halophilus NBRC 100868.</title>
        <authorList>
            <person name="Hosoyama A."/>
            <person name="Uohara A."/>
            <person name="Ohji S."/>
            <person name="Ichikawa N."/>
        </authorList>
    </citation>
    <scope>NUCLEOTIDE SEQUENCE [LARGE SCALE GENOMIC DNA]</scope>
    <source>
        <strain evidence="10 13">NBRC 100868</strain>
    </source>
</reference>
<dbReference type="Pfam" id="PF03320">
    <property type="entry name" value="FBPase_glpX"/>
    <property type="match status" value="1"/>
</dbReference>
<evidence type="ECO:0000256" key="8">
    <source>
        <dbReference type="PIRNR" id="PIRNR004532"/>
    </source>
</evidence>
<evidence type="ECO:0000256" key="6">
    <source>
        <dbReference type="ARBA" id="ARBA00023277"/>
    </source>
</evidence>
<evidence type="ECO:0000256" key="9">
    <source>
        <dbReference type="PIRSR" id="PIRSR004532-1"/>
    </source>
</evidence>
<evidence type="ECO:0000256" key="7">
    <source>
        <dbReference type="ARBA" id="ARBA00024331"/>
    </source>
</evidence>
<evidence type="ECO:0000256" key="4">
    <source>
        <dbReference type="ARBA" id="ARBA00022801"/>
    </source>
</evidence>
<sequence>MIKALALEILQISEQAAIASFPFIGSGDKNGADDAATTVMRAGLNALPIDAKVVIGEGELDEAPMLQINEQLGQGGLSVDIAVDPIEGTVLTVNNQSNALTTLALAPRGTLLHAPDMYMEKLAVGPNGKEAVDINLSIETNLQNLSSALNKPLTALNVAIQNRPRHEALINRIRMCGAKVQLFDEGDVTYALATAMEQTGIDLFIGTGGAPEGVVAAVGLKCLGGKMQGKLKPVSDEQVNRCFLMGVTDLDKTLEHSDLVSSDDCIFVGTGITDSILMKGVKLAKDTVYQTESLLLSSQDQHSRLIKASYLKSAVTSLSLTS</sequence>
<dbReference type="EMBL" id="FOXC01000019">
    <property type="protein sequence ID" value="SFP41626.1"/>
    <property type="molecule type" value="Genomic_DNA"/>
</dbReference>
<dbReference type="NCBIfam" id="TIGR00330">
    <property type="entry name" value="glpX"/>
    <property type="match status" value="1"/>
</dbReference>
<evidence type="ECO:0000256" key="5">
    <source>
        <dbReference type="ARBA" id="ARBA00023211"/>
    </source>
</evidence>
<comment type="similarity">
    <text evidence="2 8">Belongs to the FBPase class 2 family.</text>
</comment>
<dbReference type="Gene3D" id="3.40.190.90">
    <property type="match status" value="1"/>
</dbReference>
<name>A0A1I5Q6X0_9BACI</name>
<gene>
    <name evidence="10" type="ORF">HHA03_11480</name>
    <name evidence="11" type="ORF">SAMN05421839_1193</name>
</gene>
<evidence type="ECO:0000313" key="11">
    <source>
        <dbReference type="EMBL" id="SFP41626.1"/>
    </source>
</evidence>
<feature type="binding site" evidence="9">
    <location>
        <position position="87"/>
    </location>
    <ligand>
        <name>Mn(2+)</name>
        <dbReference type="ChEBI" id="CHEBI:29035"/>
        <label>2</label>
    </ligand>
</feature>
<dbReference type="STRING" id="306540.SAMN05421839_1193"/>
<dbReference type="EMBL" id="BJWI01000013">
    <property type="protein sequence ID" value="GEM01616.1"/>
    <property type="molecule type" value="Genomic_DNA"/>
</dbReference>
<evidence type="ECO:0000256" key="3">
    <source>
        <dbReference type="ARBA" id="ARBA00022723"/>
    </source>
</evidence>
<dbReference type="SUPFAM" id="SSF56655">
    <property type="entry name" value="Carbohydrate phosphatase"/>
    <property type="match status" value="1"/>
</dbReference>
<dbReference type="Proteomes" id="UP000242243">
    <property type="component" value="Unassembled WGS sequence"/>
</dbReference>
<dbReference type="FunFam" id="3.40.190.90:FF:000001">
    <property type="entry name" value="Fructose-1,6-bisphosphatase"/>
    <property type="match status" value="1"/>
</dbReference>
<keyword evidence="5 9" id="KW-0464">Manganese</keyword>
<feature type="binding site" evidence="9">
    <location>
        <position position="33"/>
    </location>
    <ligand>
        <name>Mn(2+)</name>
        <dbReference type="ChEBI" id="CHEBI:29035"/>
        <label>1</label>
    </ligand>
</feature>
<dbReference type="GO" id="GO:0046872">
    <property type="term" value="F:metal ion binding"/>
    <property type="evidence" value="ECO:0007669"/>
    <property type="project" value="UniProtKB-KW"/>
</dbReference>
<dbReference type="Gene3D" id="3.30.540.10">
    <property type="entry name" value="Fructose-1,6-Bisphosphatase, subunit A, domain 1"/>
    <property type="match status" value="1"/>
</dbReference>
<comment type="cofactor">
    <cofactor evidence="9">
        <name>Mn(2+)</name>
        <dbReference type="ChEBI" id="CHEBI:29035"/>
    </cofactor>
</comment>
<dbReference type="GO" id="GO:0006071">
    <property type="term" value="P:glycerol metabolic process"/>
    <property type="evidence" value="ECO:0007669"/>
    <property type="project" value="InterPro"/>
</dbReference>
<dbReference type="AlphaFoldDB" id="A0A1I5Q6X0"/>
<feature type="binding site" evidence="9">
    <location>
        <position position="57"/>
    </location>
    <ligand>
        <name>Mn(2+)</name>
        <dbReference type="ChEBI" id="CHEBI:29035"/>
        <label>1</label>
    </ligand>
</feature>
<dbReference type="CDD" id="cd01516">
    <property type="entry name" value="FBPase_glpX"/>
    <property type="match status" value="1"/>
</dbReference>
<evidence type="ECO:0000313" key="10">
    <source>
        <dbReference type="EMBL" id="GEM01616.1"/>
    </source>
</evidence>
<dbReference type="Proteomes" id="UP000321547">
    <property type="component" value="Unassembled WGS sequence"/>
</dbReference>
<dbReference type="GO" id="GO:0005829">
    <property type="term" value="C:cytosol"/>
    <property type="evidence" value="ECO:0007669"/>
    <property type="project" value="TreeGrafter"/>
</dbReference>
<protein>
    <recommendedName>
        <fullName evidence="8">Fructose-1,6-bisphosphatase</fullName>
    </recommendedName>
</protein>
<evidence type="ECO:0000256" key="2">
    <source>
        <dbReference type="ARBA" id="ARBA00008989"/>
    </source>
</evidence>
<keyword evidence="6 8" id="KW-0119">Carbohydrate metabolism</keyword>
<dbReference type="RefSeq" id="WP_234987451.1">
    <property type="nucleotide sequence ID" value="NZ_BJWI01000013.1"/>
</dbReference>
<dbReference type="GO" id="GO:0042132">
    <property type="term" value="F:fructose 1,6-bisphosphate 1-phosphatase activity"/>
    <property type="evidence" value="ECO:0007669"/>
    <property type="project" value="UniProtKB-EC"/>
</dbReference>
<evidence type="ECO:0000313" key="13">
    <source>
        <dbReference type="Proteomes" id="UP000321547"/>
    </source>
</evidence>